<dbReference type="STRING" id="568069.A0A1J1I9X3"/>
<comment type="subcellular location">
    <subcellularLocation>
        <location evidence="1">Secreted</location>
    </subcellularLocation>
</comment>
<keyword evidence="5" id="KW-0391">Immunity</keyword>
<dbReference type="AlphaFoldDB" id="A0A1J1I9X3"/>
<evidence type="ECO:0000256" key="5">
    <source>
        <dbReference type="ARBA" id="ARBA00022859"/>
    </source>
</evidence>
<gene>
    <name evidence="10" type="ORF">CLUMA_CG010301</name>
</gene>
<dbReference type="PANTHER" id="PTHR24252">
    <property type="entry name" value="ACROSIN-RELATED"/>
    <property type="match status" value="1"/>
</dbReference>
<evidence type="ECO:0000256" key="1">
    <source>
        <dbReference type="ARBA" id="ARBA00004613"/>
    </source>
</evidence>
<dbReference type="PANTHER" id="PTHR24252:SF7">
    <property type="entry name" value="HYALIN"/>
    <property type="match status" value="1"/>
</dbReference>
<dbReference type="CDD" id="cd00190">
    <property type="entry name" value="Tryp_SPc"/>
    <property type="match status" value="1"/>
</dbReference>
<dbReference type="InterPro" id="IPR009003">
    <property type="entry name" value="Peptidase_S1_PA"/>
</dbReference>
<dbReference type="OrthoDB" id="6339452at2759"/>
<dbReference type="Proteomes" id="UP000183832">
    <property type="component" value="Unassembled WGS sequence"/>
</dbReference>
<keyword evidence="4" id="KW-0732">Signal</keyword>
<evidence type="ECO:0000256" key="7">
    <source>
        <dbReference type="ARBA" id="ARBA00023180"/>
    </source>
</evidence>
<evidence type="ECO:0000259" key="9">
    <source>
        <dbReference type="PROSITE" id="PS50240"/>
    </source>
</evidence>
<evidence type="ECO:0000256" key="6">
    <source>
        <dbReference type="ARBA" id="ARBA00023157"/>
    </source>
</evidence>
<dbReference type="GO" id="GO:0004252">
    <property type="term" value="F:serine-type endopeptidase activity"/>
    <property type="evidence" value="ECO:0007669"/>
    <property type="project" value="InterPro"/>
</dbReference>
<dbReference type="GO" id="GO:0006508">
    <property type="term" value="P:proteolysis"/>
    <property type="evidence" value="ECO:0007669"/>
    <property type="project" value="InterPro"/>
</dbReference>
<dbReference type="InterPro" id="IPR001254">
    <property type="entry name" value="Trypsin_dom"/>
</dbReference>
<keyword evidence="11" id="KW-1185">Reference proteome</keyword>
<dbReference type="FunFam" id="2.40.10.10:FF:000028">
    <property type="entry name" value="Serine protease easter"/>
    <property type="match status" value="1"/>
</dbReference>
<evidence type="ECO:0000256" key="8">
    <source>
        <dbReference type="ARBA" id="ARBA00024195"/>
    </source>
</evidence>
<dbReference type="SUPFAM" id="SSF50494">
    <property type="entry name" value="Trypsin-like serine proteases"/>
    <property type="match status" value="1"/>
</dbReference>
<dbReference type="Gene3D" id="2.40.10.10">
    <property type="entry name" value="Trypsin-like serine proteases"/>
    <property type="match status" value="1"/>
</dbReference>
<dbReference type="InterPro" id="IPR043504">
    <property type="entry name" value="Peptidase_S1_PA_chymotrypsin"/>
</dbReference>
<dbReference type="Pfam" id="PF00089">
    <property type="entry name" value="Trypsin"/>
    <property type="match status" value="1"/>
</dbReference>
<reference evidence="10 11" key="1">
    <citation type="submission" date="2015-04" db="EMBL/GenBank/DDBJ databases">
        <authorList>
            <person name="Syromyatnikov M.Y."/>
            <person name="Popov V.N."/>
        </authorList>
    </citation>
    <scope>NUCLEOTIDE SEQUENCE [LARGE SCALE GENOMIC DNA]</scope>
</reference>
<name>A0A1J1I9X3_9DIPT</name>
<evidence type="ECO:0000313" key="10">
    <source>
        <dbReference type="EMBL" id="CRK97011.1"/>
    </source>
</evidence>
<dbReference type="PRINTS" id="PR00722">
    <property type="entry name" value="CHYMOTRYPSIN"/>
</dbReference>
<keyword evidence="2" id="KW-0964">Secreted</keyword>
<dbReference type="PROSITE" id="PS50240">
    <property type="entry name" value="TRYPSIN_DOM"/>
    <property type="match status" value="1"/>
</dbReference>
<dbReference type="GO" id="GO:0005576">
    <property type="term" value="C:extracellular region"/>
    <property type="evidence" value="ECO:0007669"/>
    <property type="project" value="UniProtKB-SubCell"/>
</dbReference>
<comment type="similarity">
    <text evidence="8">Belongs to the peptidase S1 family. CLIP subfamily.</text>
</comment>
<dbReference type="SMART" id="SM00020">
    <property type="entry name" value="Tryp_SPc"/>
    <property type="match status" value="1"/>
</dbReference>
<dbReference type="EMBL" id="CVRI01000045">
    <property type="protein sequence ID" value="CRK97011.1"/>
    <property type="molecule type" value="Genomic_DNA"/>
</dbReference>
<dbReference type="PROSITE" id="PS00134">
    <property type="entry name" value="TRYPSIN_HIS"/>
    <property type="match status" value="1"/>
</dbReference>
<dbReference type="GO" id="GO:0045087">
    <property type="term" value="P:innate immune response"/>
    <property type="evidence" value="ECO:0007669"/>
    <property type="project" value="UniProtKB-KW"/>
</dbReference>
<feature type="domain" description="Peptidase S1" evidence="9">
    <location>
        <begin position="91"/>
        <end position="328"/>
    </location>
</feature>
<organism evidence="10 11">
    <name type="scientific">Clunio marinus</name>
    <dbReference type="NCBI Taxonomy" id="568069"/>
    <lineage>
        <taxon>Eukaryota</taxon>
        <taxon>Metazoa</taxon>
        <taxon>Ecdysozoa</taxon>
        <taxon>Arthropoda</taxon>
        <taxon>Hexapoda</taxon>
        <taxon>Insecta</taxon>
        <taxon>Pterygota</taxon>
        <taxon>Neoptera</taxon>
        <taxon>Endopterygota</taxon>
        <taxon>Diptera</taxon>
        <taxon>Nematocera</taxon>
        <taxon>Chironomoidea</taxon>
        <taxon>Chironomidae</taxon>
        <taxon>Clunio</taxon>
    </lineage>
</organism>
<evidence type="ECO:0000256" key="2">
    <source>
        <dbReference type="ARBA" id="ARBA00022525"/>
    </source>
</evidence>
<keyword evidence="6" id="KW-1015">Disulfide bond</keyword>
<evidence type="ECO:0000256" key="3">
    <source>
        <dbReference type="ARBA" id="ARBA00022588"/>
    </source>
</evidence>
<keyword evidence="3" id="KW-0399">Innate immunity</keyword>
<proteinExistence type="inferred from homology"/>
<evidence type="ECO:0000256" key="4">
    <source>
        <dbReference type="ARBA" id="ARBA00022729"/>
    </source>
</evidence>
<evidence type="ECO:0000313" key="11">
    <source>
        <dbReference type="Proteomes" id="UP000183832"/>
    </source>
</evidence>
<sequence>MLLCDVFKTLNRREKSVVFGEMKLLKVTFSTFLLLLHIFHPAMAAGGEKARQKCLEYSKFVFVNEVSPVLSATALQSNRVSKCGIVETPLIVGGQRVNENEFPHMAAIGYPSNDFSKAYAFKCGGTVISEQFILTAAHCAYDRESGGPVVVKLGVIYIDDNRSNAQIINIASFISHPLYKSSEKYYDIALIRLKSFIRFDEHVRPACLSTRFETWHKMIAIGFGKTNYVEDFGSLNLNKVLLSNVDQNTCKRTYQTFKQLKNGIIDSQFCAGEEEGNKDTCLVVLREPYCMYNIVGITSFGKFCGFASSYGVYTNVTSFIDFIESNVWP</sequence>
<dbReference type="InterPro" id="IPR001314">
    <property type="entry name" value="Peptidase_S1A"/>
</dbReference>
<protein>
    <submittedName>
        <fullName evidence="10">CLUMA_CG010301, isoform A</fullName>
    </submittedName>
</protein>
<dbReference type="InterPro" id="IPR018114">
    <property type="entry name" value="TRYPSIN_HIS"/>
</dbReference>
<keyword evidence="7" id="KW-0325">Glycoprotein</keyword>
<accession>A0A1J1I9X3</accession>